<dbReference type="InterPro" id="IPR036465">
    <property type="entry name" value="vWFA_dom_sf"/>
</dbReference>
<evidence type="ECO:0000313" key="4">
    <source>
        <dbReference type="WBParaSite" id="nRc.2.0.1.t22976-RA"/>
    </source>
</evidence>
<dbReference type="InterPro" id="IPR002035">
    <property type="entry name" value="VWF_A"/>
</dbReference>
<dbReference type="WBParaSite" id="nRc.2.0.1.t22976-RA">
    <property type="protein sequence ID" value="nRc.2.0.1.t22976-RA"/>
    <property type="gene ID" value="nRc.2.0.1.g22976"/>
</dbReference>
<keyword evidence="3" id="KW-1185">Reference proteome</keyword>
<feature type="chain" id="PRO_5038068834" evidence="1">
    <location>
        <begin position="24"/>
        <end position="86"/>
    </location>
</feature>
<feature type="domain" description="VWFA" evidence="2">
    <location>
        <begin position="35"/>
        <end position="86"/>
    </location>
</feature>
<accession>A0A915JBF2</accession>
<dbReference type="PROSITE" id="PS50234">
    <property type="entry name" value="VWFA"/>
    <property type="match status" value="1"/>
</dbReference>
<feature type="signal peptide" evidence="1">
    <location>
        <begin position="1"/>
        <end position="23"/>
    </location>
</feature>
<dbReference type="AlphaFoldDB" id="A0A915JBF2"/>
<protein>
    <submittedName>
        <fullName evidence="4">VWFA domain-containing protein</fullName>
    </submittedName>
</protein>
<name>A0A915JBF2_ROMCU</name>
<evidence type="ECO:0000259" key="2">
    <source>
        <dbReference type="PROSITE" id="PS50234"/>
    </source>
</evidence>
<reference evidence="4" key="1">
    <citation type="submission" date="2022-11" db="UniProtKB">
        <authorList>
            <consortium name="WormBaseParasite"/>
        </authorList>
    </citation>
    <scope>IDENTIFICATION</scope>
</reference>
<dbReference type="Proteomes" id="UP000887565">
    <property type="component" value="Unplaced"/>
</dbReference>
<keyword evidence="1" id="KW-0732">Signal</keyword>
<proteinExistence type="predicted"/>
<evidence type="ECO:0000313" key="3">
    <source>
        <dbReference type="Proteomes" id="UP000887565"/>
    </source>
</evidence>
<evidence type="ECO:0000256" key="1">
    <source>
        <dbReference type="SAM" id="SignalP"/>
    </source>
</evidence>
<sequence length="86" mass="9362">MMKSILISFVLDILLNYAAFSHAAACAEIDFNKIDVVFALDGSLSIGESNFKSSTFFLIDIVGQLQIRQNKASVGISQYPLDSQGN</sequence>
<dbReference type="Pfam" id="PF00092">
    <property type="entry name" value="VWA"/>
    <property type="match status" value="1"/>
</dbReference>
<dbReference type="Gene3D" id="3.40.50.410">
    <property type="entry name" value="von Willebrand factor, type A domain"/>
    <property type="match status" value="1"/>
</dbReference>
<organism evidence="3 4">
    <name type="scientific">Romanomermis culicivorax</name>
    <name type="common">Nematode worm</name>
    <dbReference type="NCBI Taxonomy" id="13658"/>
    <lineage>
        <taxon>Eukaryota</taxon>
        <taxon>Metazoa</taxon>
        <taxon>Ecdysozoa</taxon>
        <taxon>Nematoda</taxon>
        <taxon>Enoplea</taxon>
        <taxon>Dorylaimia</taxon>
        <taxon>Mermithida</taxon>
        <taxon>Mermithoidea</taxon>
        <taxon>Mermithidae</taxon>
        <taxon>Romanomermis</taxon>
    </lineage>
</organism>
<dbReference type="SUPFAM" id="SSF53300">
    <property type="entry name" value="vWA-like"/>
    <property type="match status" value="1"/>
</dbReference>